<keyword evidence="2" id="KW-1185">Reference proteome</keyword>
<keyword evidence="1" id="KW-1133">Transmembrane helix</keyword>
<name>A0A915IUH4_ROMCU</name>
<feature type="transmembrane region" description="Helical" evidence="1">
    <location>
        <begin position="33"/>
        <end position="57"/>
    </location>
</feature>
<accession>A0A915IUH4</accession>
<feature type="transmembrane region" description="Helical" evidence="1">
    <location>
        <begin position="78"/>
        <end position="104"/>
    </location>
</feature>
<protein>
    <submittedName>
        <fullName evidence="3">Uncharacterized protein</fullName>
    </submittedName>
</protein>
<evidence type="ECO:0000313" key="2">
    <source>
        <dbReference type="Proteomes" id="UP000887565"/>
    </source>
</evidence>
<sequence>FYDEDAITAYDDHSSQHRHYRLTRDPPANDPYLTAYVLMHASVLVALCFFVICCTLGERTDTVVAVSGSFLCRKMRSVWLHGPPTAVTLHLFMAYTILLANILMEGQLFKYKVYFKANFLTSPMPYS</sequence>
<evidence type="ECO:0000256" key="1">
    <source>
        <dbReference type="SAM" id="Phobius"/>
    </source>
</evidence>
<evidence type="ECO:0000313" key="3">
    <source>
        <dbReference type="WBParaSite" id="nRc.2.0.1.t17713-RA"/>
    </source>
</evidence>
<dbReference type="AlphaFoldDB" id="A0A915IUH4"/>
<keyword evidence="1" id="KW-0472">Membrane</keyword>
<organism evidence="2 3">
    <name type="scientific">Romanomermis culicivorax</name>
    <name type="common">Nematode worm</name>
    <dbReference type="NCBI Taxonomy" id="13658"/>
    <lineage>
        <taxon>Eukaryota</taxon>
        <taxon>Metazoa</taxon>
        <taxon>Ecdysozoa</taxon>
        <taxon>Nematoda</taxon>
        <taxon>Enoplea</taxon>
        <taxon>Dorylaimia</taxon>
        <taxon>Mermithida</taxon>
        <taxon>Mermithoidea</taxon>
        <taxon>Mermithidae</taxon>
        <taxon>Romanomermis</taxon>
    </lineage>
</organism>
<keyword evidence="1" id="KW-0812">Transmembrane</keyword>
<dbReference type="Proteomes" id="UP000887565">
    <property type="component" value="Unplaced"/>
</dbReference>
<reference evidence="3" key="1">
    <citation type="submission" date="2022-11" db="UniProtKB">
        <authorList>
            <consortium name="WormBaseParasite"/>
        </authorList>
    </citation>
    <scope>IDENTIFICATION</scope>
</reference>
<dbReference type="WBParaSite" id="nRc.2.0.1.t17713-RA">
    <property type="protein sequence ID" value="nRc.2.0.1.t17713-RA"/>
    <property type="gene ID" value="nRc.2.0.1.g17713"/>
</dbReference>
<proteinExistence type="predicted"/>